<dbReference type="PANTHER" id="PTHR21624:SF1">
    <property type="entry name" value="ALKYLGLYCEROL MONOOXYGENASE"/>
    <property type="match status" value="1"/>
</dbReference>
<dbReference type="InterPro" id="IPR051689">
    <property type="entry name" value="Sterol_desaturase/TMEM195"/>
</dbReference>
<dbReference type="PANTHER" id="PTHR21624">
    <property type="entry name" value="STEROL DESATURASE-RELATED PROTEIN"/>
    <property type="match status" value="1"/>
</dbReference>
<dbReference type="GO" id="GO:0006643">
    <property type="term" value="P:membrane lipid metabolic process"/>
    <property type="evidence" value="ECO:0007669"/>
    <property type="project" value="TreeGrafter"/>
</dbReference>
<keyword evidence="6 8" id="KW-0472">Membrane</keyword>
<dbReference type="Proteomes" id="UP000198432">
    <property type="component" value="Unassembled WGS sequence"/>
</dbReference>
<proteinExistence type="predicted"/>
<dbReference type="RefSeq" id="WP_089320522.1">
    <property type="nucleotide sequence ID" value="NZ_FZOQ01000017.1"/>
</dbReference>
<evidence type="ECO:0000256" key="4">
    <source>
        <dbReference type="ARBA" id="ARBA00023002"/>
    </source>
</evidence>
<feature type="transmembrane region" description="Helical" evidence="8">
    <location>
        <begin position="151"/>
        <end position="175"/>
    </location>
</feature>
<accession>A0A239IJ38</accession>
<evidence type="ECO:0000256" key="2">
    <source>
        <dbReference type="ARBA" id="ARBA00022692"/>
    </source>
</evidence>
<evidence type="ECO:0000259" key="9">
    <source>
        <dbReference type="Pfam" id="PF04116"/>
    </source>
</evidence>
<dbReference type="AlphaFoldDB" id="A0A239IJ38"/>
<dbReference type="GO" id="GO:0050479">
    <property type="term" value="F:glyceryl-ether monooxygenase activity"/>
    <property type="evidence" value="ECO:0007669"/>
    <property type="project" value="TreeGrafter"/>
</dbReference>
<evidence type="ECO:0000256" key="1">
    <source>
        <dbReference type="ARBA" id="ARBA00004127"/>
    </source>
</evidence>
<name>A0A239IJ38_9BACT</name>
<keyword evidence="3 8" id="KW-1133">Transmembrane helix</keyword>
<dbReference type="GO" id="GO:0005506">
    <property type="term" value="F:iron ion binding"/>
    <property type="evidence" value="ECO:0007669"/>
    <property type="project" value="InterPro"/>
</dbReference>
<feature type="region of interest" description="Disordered" evidence="7">
    <location>
        <begin position="286"/>
        <end position="328"/>
    </location>
</feature>
<sequence>MEILLENLPNPFAYFVPIFFLLIIAEAYISYREDRELYDVKDTMASSWVGIGAAVINTLTKTYQIAFLFVFYKLFEPLREEFLGYEGLGWAWWVWALCLIGDDFNFYWHHRFCHTVRLFWAAHVVHHSSEKFNLGTAFRNGWTIFLYKPIYWIWLPILGFNPIMIALCMSFNSIYQFFLHSTLVPDLKWFDKIFNTPRVHQVHHACNVEYLDRNHGGILIIWDKLFGTFQSREERIAPKFGVLHGPDSHNPIKLNFHEFADIWHDVKRAKSWKDKFKYVFYPPGWSPDGSTKTSRQLQEEWVKQQTPASPVSLKPQPGQEKAPALSEV</sequence>
<dbReference type="Pfam" id="PF04116">
    <property type="entry name" value="FA_hydroxylase"/>
    <property type="match status" value="1"/>
</dbReference>
<keyword evidence="11" id="KW-1185">Reference proteome</keyword>
<evidence type="ECO:0000313" key="11">
    <source>
        <dbReference type="Proteomes" id="UP000198432"/>
    </source>
</evidence>
<feature type="transmembrane region" description="Helical" evidence="8">
    <location>
        <begin position="12"/>
        <end position="31"/>
    </location>
</feature>
<evidence type="ECO:0000256" key="7">
    <source>
        <dbReference type="SAM" id="MobiDB-lite"/>
    </source>
</evidence>
<keyword evidence="4" id="KW-0560">Oxidoreductase</keyword>
<organism evidence="10 11">
    <name type="scientific">Pontibacter ummariensis</name>
    <dbReference type="NCBI Taxonomy" id="1610492"/>
    <lineage>
        <taxon>Bacteria</taxon>
        <taxon>Pseudomonadati</taxon>
        <taxon>Bacteroidota</taxon>
        <taxon>Cytophagia</taxon>
        <taxon>Cytophagales</taxon>
        <taxon>Hymenobacteraceae</taxon>
        <taxon>Pontibacter</taxon>
    </lineage>
</organism>
<dbReference type="OrthoDB" id="9770329at2"/>
<dbReference type="InterPro" id="IPR006694">
    <property type="entry name" value="Fatty_acid_hydroxylase"/>
</dbReference>
<evidence type="ECO:0000256" key="3">
    <source>
        <dbReference type="ARBA" id="ARBA00022989"/>
    </source>
</evidence>
<gene>
    <name evidence="10" type="ORF">SAMN06296052_11776</name>
</gene>
<evidence type="ECO:0000256" key="8">
    <source>
        <dbReference type="SAM" id="Phobius"/>
    </source>
</evidence>
<evidence type="ECO:0000256" key="5">
    <source>
        <dbReference type="ARBA" id="ARBA00023098"/>
    </source>
</evidence>
<feature type="transmembrane region" description="Helical" evidence="8">
    <location>
        <begin position="43"/>
        <end position="70"/>
    </location>
</feature>
<protein>
    <submittedName>
        <fullName evidence="10">Sterol desaturase/sphingolipid hydroxylase, fatty acid hydroxylase superfamily</fullName>
    </submittedName>
</protein>
<feature type="transmembrane region" description="Helical" evidence="8">
    <location>
        <begin position="90"/>
        <end position="108"/>
    </location>
</feature>
<dbReference type="GO" id="GO:0012505">
    <property type="term" value="C:endomembrane system"/>
    <property type="evidence" value="ECO:0007669"/>
    <property type="project" value="UniProtKB-SubCell"/>
</dbReference>
<evidence type="ECO:0000256" key="6">
    <source>
        <dbReference type="ARBA" id="ARBA00023136"/>
    </source>
</evidence>
<dbReference type="GO" id="GO:0016020">
    <property type="term" value="C:membrane"/>
    <property type="evidence" value="ECO:0007669"/>
    <property type="project" value="GOC"/>
</dbReference>
<dbReference type="GO" id="GO:0008610">
    <property type="term" value="P:lipid biosynthetic process"/>
    <property type="evidence" value="ECO:0007669"/>
    <property type="project" value="InterPro"/>
</dbReference>
<evidence type="ECO:0000313" key="10">
    <source>
        <dbReference type="EMBL" id="SNS93539.1"/>
    </source>
</evidence>
<reference evidence="11" key="1">
    <citation type="submission" date="2017-06" db="EMBL/GenBank/DDBJ databases">
        <authorList>
            <person name="Varghese N."/>
            <person name="Submissions S."/>
        </authorList>
    </citation>
    <scope>NUCLEOTIDE SEQUENCE [LARGE SCALE GENOMIC DNA]</scope>
    <source>
        <strain evidence="11">NKM1</strain>
    </source>
</reference>
<comment type="subcellular location">
    <subcellularLocation>
        <location evidence="1">Endomembrane system</location>
        <topology evidence="1">Multi-pass membrane protein</topology>
    </subcellularLocation>
</comment>
<keyword evidence="2 8" id="KW-0812">Transmembrane</keyword>
<keyword evidence="5" id="KW-0443">Lipid metabolism</keyword>
<dbReference type="EMBL" id="FZOQ01000017">
    <property type="protein sequence ID" value="SNS93539.1"/>
    <property type="molecule type" value="Genomic_DNA"/>
</dbReference>
<feature type="domain" description="Fatty acid hydroxylase" evidence="9">
    <location>
        <begin position="95"/>
        <end position="228"/>
    </location>
</feature>